<gene>
    <name evidence="1" type="ORF">LCGC14_1377790</name>
</gene>
<reference evidence="1" key="1">
    <citation type="journal article" date="2015" name="Nature">
        <title>Complex archaea that bridge the gap between prokaryotes and eukaryotes.</title>
        <authorList>
            <person name="Spang A."/>
            <person name="Saw J.H."/>
            <person name="Jorgensen S.L."/>
            <person name="Zaremba-Niedzwiedzka K."/>
            <person name="Martijn J."/>
            <person name="Lind A.E."/>
            <person name="van Eijk R."/>
            <person name="Schleper C."/>
            <person name="Guy L."/>
            <person name="Ettema T.J."/>
        </authorList>
    </citation>
    <scope>NUCLEOTIDE SEQUENCE</scope>
</reference>
<organism evidence="1">
    <name type="scientific">marine sediment metagenome</name>
    <dbReference type="NCBI Taxonomy" id="412755"/>
    <lineage>
        <taxon>unclassified sequences</taxon>
        <taxon>metagenomes</taxon>
        <taxon>ecological metagenomes</taxon>
    </lineage>
</organism>
<dbReference type="AlphaFoldDB" id="A0A0F9K3X0"/>
<proteinExistence type="predicted"/>
<dbReference type="EMBL" id="LAZR01008767">
    <property type="protein sequence ID" value="KKM76678.1"/>
    <property type="molecule type" value="Genomic_DNA"/>
</dbReference>
<sequence>MVQNKNLSNNKIKCPLCNFKFIPEAFHVEKTHYETVESKGELTKFLNEKHQVVIKPFSSIKGSRVTYCPECGFIIKFVTEVGRKVEVEDASRIKKWAAFKEFGKNYKYDFTPQDKPFMDYLDYFIEKVDKIKNDIKKVLDEVDFSHWGNPYREWKRDKAVDDFKFLIRFYTNLEDYCNTQVDDPKNKDMEEKINELNLTEDLETTLQNIRNLRNKIVHEAYEINEEEEILIEKAFIQFVSHLVIKQLKPLELGKIKVEPEYSFIDVNKINH</sequence>
<accession>A0A0F9K3X0</accession>
<protein>
    <recommendedName>
        <fullName evidence="2">DUF4145 domain-containing protein</fullName>
    </recommendedName>
</protein>
<evidence type="ECO:0000313" key="1">
    <source>
        <dbReference type="EMBL" id="KKM76678.1"/>
    </source>
</evidence>
<name>A0A0F9K3X0_9ZZZZ</name>
<feature type="non-terminal residue" evidence="1">
    <location>
        <position position="271"/>
    </location>
</feature>
<comment type="caution">
    <text evidence="1">The sequence shown here is derived from an EMBL/GenBank/DDBJ whole genome shotgun (WGS) entry which is preliminary data.</text>
</comment>
<evidence type="ECO:0008006" key="2">
    <source>
        <dbReference type="Google" id="ProtNLM"/>
    </source>
</evidence>